<dbReference type="EMBL" id="LIHL02000013">
    <property type="protein sequence ID" value="KAF5449959.1"/>
    <property type="molecule type" value="Genomic_DNA"/>
</dbReference>
<dbReference type="InterPro" id="IPR013103">
    <property type="entry name" value="RVT_2"/>
</dbReference>
<dbReference type="Pfam" id="PF07727">
    <property type="entry name" value="RVT_2"/>
    <property type="match status" value="1"/>
</dbReference>
<gene>
    <name evidence="2" type="ORF">F2P56_030352</name>
</gene>
<evidence type="ECO:0000313" key="3">
    <source>
        <dbReference type="Proteomes" id="UP000619265"/>
    </source>
</evidence>
<evidence type="ECO:0000313" key="2">
    <source>
        <dbReference type="EMBL" id="KAF5449959.1"/>
    </source>
</evidence>
<dbReference type="Proteomes" id="UP000619265">
    <property type="component" value="Unassembled WGS sequence"/>
</dbReference>
<reference evidence="2" key="1">
    <citation type="submission" date="2015-10" db="EMBL/GenBank/DDBJ databases">
        <authorList>
            <person name="Martinez-Garcia P.J."/>
            <person name="Crepeau M.W."/>
            <person name="Puiu D."/>
            <person name="Gonzalez-Ibeas D."/>
            <person name="Whalen J."/>
            <person name="Stevens K."/>
            <person name="Paul R."/>
            <person name="Butterfield T."/>
            <person name="Britton M."/>
            <person name="Reagan R."/>
            <person name="Chakraborty S."/>
            <person name="Walawage S.L."/>
            <person name="Vasquez-Gross H.A."/>
            <person name="Cardeno C."/>
            <person name="Famula R."/>
            <person name="Pratt K."/>
            <person name="Kuruganti S."/>
            <person name="Aradhya M.K."/>
            <person name="Leslie C.A."/>
            <person name="Dandekar A.M."/>
            <person name="Salzberg S.L."/>
            <person name="Wegrzyn J.L."/>
            <person name="Langley C.H."/>
            <person name="Neale D.B."/>
        </authorList>
    </citation>
    <scope>NUCLEOTIDE SEQUENCE</scope>
    <source>
        <tissue evidence="2">Leaves</tissue>
    </source>
</reference>
<evidence type="ECO:0000259" key="1">
    <source>
        <dbReference type="Pfam" id="PF07727"/>
    </source>
</evidence>
<reference evidence="2" key="2">
    <citation type="submission" date="2020-03" db="EMBL/GenBank/DDBJ databases">
        <title>Walnut 2.0.</title>
        <authorList>
            <person name="Marrano A."/>
            <person name="Britton M."/>
            <person name="Zimin A.V."/>
            <person name="Zaini P.A."/>
            <person name="Workman R."/>
            <person name="Puiu D."/>
            <person name="Bianco L."/>
            <person name="Allen B.J."/>
            <person name="Troggio M."/>
            <person name="Leslie C.A."/>
            <person name="Timp W."/>
            <person name="Dendekar A."/>
            <person name="Salzberg S.L."/>
            <person name="Neale D.B."/>
        </authorList>
    </citation>
    <scope>NUCLEOTIDE SEQUENCE</scope>
    <source>
        <tissue evidence="2">Leaves</tissue>
    </source>
</reference>
<dbReference type="InterPro" id="IPR043502">
    <property type="entry name" value="DNA/RNA_pol_sf"/>
</dbReference>
<proteinExistence type="predicted"/>
<protein>
    <recommendedName>
        <fullName evidence="1">Reverse transcriptase Ty1/copia-type domain-containing protein</fullName>
    </recommendedName>
</protein>
<dbReference type="SUPFAM" id="SSF56672">
    <property type="entry name" value="DNA/RNA polymerases"/>
    <property type="match status" value="1"/>
</dbReference>
<name>A0A833TZP6_JUGRE</name>
<sequence>MDQPQGFRSQEHPDYVCKLNKAIYGLKQAPRAWFTRLSTALLEIGFTTSLVDRSFFVYHHGNIHIFLLLYVVDDIILTGTHPQALLNVITKLQHTFPLKDLGPLSFFLGIQATHNSNGLHLTQAKYIYDLLHRACMLGAKPSKTPVASGSKLSQFEGESLLDPTEYRHVVGALQYYTLTRPDISFFVNQLCQYMHAPTSSH</sequence>
<organism evidence="2 3">
    <name type="scientific">Juglans regia</name>
    <name type="common">English walnut</name>
    <dbReference type="NCBI Taxonomy" id="51240"/>
    <lineage>
        <taxon>Eukaryota</taxon>
        <taxon>Viridiplantae</taxon>
        <taxon>Streptophyta</taxon>
        <taxon>Embryophyta</taxon>
        <taxon>Tracheophyta</taxon>
        <taxon>Spermatophyta</taxon>
        <taxon>Magnoliopsida</taxon>
        <taxon>eudicotyledons</taxon>
        <taxon>Gunneridae</taxon>
        <taxon>Pentapetalae</taxon>
        <taxon>rosids</taxon>
        <taxon>fabids</taxon>
        <taxon>Fagales</taxon>
        <taxon>Juglandaceae</taxon>
        <taxon>Juglans</taxon>
    </lineage>
</organism>
<comment type="caution">
    <text evidence="2">The sequence shown here is derived from an EMBL/GenBank/DDBJ whole genome shotgun (WGS) entry which is preliminary data.</text>
</comment>
<dbReference type="AlphaFoldDB" id="A0A833TZP6"/>
<accession>A0A833TZP6</accession>
<dbReference type="PANTHER" id="PTHR11439">
    <property type="entry name" value="GAG-POL-RELATED RETROTRANSPOSON"/>
    <property type="match status" value="1"/>
</dbReference>
<feature type="domain" description="Reverse transcriptase Ty1/copia-type" evidence="1">
    <location>
        <begin position="1"/>
        <end position="146"/>
    </location>
</feature>
<dbReference type="Gramene" id="Jr13_18730_p1">
    <property type="protein sequence ID" value="cds.Jr13_18730_p1"/>
    <property type="gene ID" value="Jr13_18730"/>
</dbReference>
<dbReference type="PANTHER" id="PTHR11439:SF500">
    <property type="entry name" value="RNA-DIRECTED DNA POLYMERASE"/>
    <property type="match status" value="1"/>
</dbReference>